<evidence type="ECO:0000256" key="6">
    <source>
        <dbReference type="RuleBase" id="RU003660"/>
    </source>
</evidence>
<dbReference type="InterPro" id="IPR047863">
    <property type="entry name" value="Ribosomal_uS8_CS"/>
</dbReference>
<keyword evidence="5" id="KW-0699">rRNA-binding</keyword>
<dbReference type="SUPFAM" id="SSF56047">
    <property type="entry name" value="Ribosomal protein S8"/>
    <property type="match status" value="1"/>
</dbReference>
<keyword evidence="8" id="KW-1185">Reference proteome</keyword>
<keyword evidence="3 5" id="KW-0687">Ribonucleoprotein</keyword>
<dbReference type="GO" id="GO:0005840">
    <property type="term" value="C:ribosome"/>
    <property type="evidence" value="ECO:0007669"/>
    <property type="project" value="UniProtKB-KW"/>
</dbReference>
<keyword evidence="5" id="KW-0694">RNA-binding</keyword>
<evidence type="ECO:0000256" key="3">
    <source>
        <dbReference type="ARBA" id="ARBA00023274"/>
    </source>
</evidence>
<dbReference type="HAMAP" id="MF_01302_B">
    <property type="entry name" value="Ribosomal_uS8_B"/>
    <property type="match status" value="1"/>
</dbReference>
<dbReference type="Pfam" id="PF00410">
    <property type="entry name" value="Ribosomal_S8"/>
    <property type="match status" value="1"/>
</dbReference>
<dbReference type="InterPro" id="IPR035987">
    <property type="entry name" value="Ribosomal_uS8_sf"/>
</dbReference>
<reference evidence="7 8" key="1">
    <citation type="submission" date="2023-10" db="EMBL/GenBank/DDBJ databases">
        <title>Nicoliella lavandulae sp. nov. isolated from Lavandula angustifolia flowers.</title>
        <authorList>
            <person name="Alcantara C."/>
            <person name="Zuniga M."/>
            <person name="Landete J.M."/>
            <person name="Monedero V."/>
        </authorList>
    </citation>
    <scope>NUCLEOTIDE SEQUENCE [LARGE SCALE GENOMIC DNA]</scope>
    <source>
        <strain evidence="7 8">Es01</strain>
    </source>
</reference>
<proteinExistence type="inferred from homology"/>
<accession>A0ABU8SKB8</accession>
<dbReference type="InterPro" id="IPR000630">
    <property type="entry name" value="Ribosomal_uS8"/>
</dbReference>
<dbReference type="PANTHER" id="PTHR11758">
    <property type="entry name" value="40S RIBOSOMAL PROTEIN S15A"/>
    <property type="match status" value="1"/>
</dbReference>
<name>A0ABU8SKB8_9LACO</name>
<evidence type="ECO:0000256" key="4">
    <source>
        <dbReference type="ARBA" id="ARBA00035258"/>
    </source>
</evidence>
<evidence type="ECO:0000313" key="8">
    <source>
        <dbReference type="Proteomes" id="UP001370590"/>
    </source>
</evidence>
<dbReference type="EMBL" id="JAWMWH010000001">
    <property type="protein sequence ID" value="MEJ6399642.1"/>
    <property type="molecule type" value="Genomic_DNA"/>
</dbReference>
<sequence>MSMTDPIADLLTRVRNANMARHESVEAPASKIKRAIAEILKREGFVRDVEYIEDDKQGVIRIFLKYGKDKDGRNNRRVITGLKRISKPGLRSYVDSRSVPKVLNGLGIAIISTSEGVITDKEARAKKIGGEVLAYVW</sequence>
<evidence type="ECO:0000256" key="5">
    <source>
        <dbReference type="HAMAP-Rule" id="MF_01302"/>
    </source>
</evidence>
<comment type="subunit">
    <text evidence="5">Part of the 30S ribosomal subunit. Contacts proteins S5 and S12.</text>
</comment>
<protein>
    <recommendedName>
        <fullName evidence="4 5">Small ribosomal subunit protein uS8</fullName>
    </recommendedName>
</protein>
<dbReference type="RefSeq" id="WP_339959489.1">
    <property type="nucleotide sequence ID" value="NZ_JAWMWH010000001.1"/>
</dbReference>
<dbReference type="Gene3D" id="3.30.1490.10">
    <property type="match status" value="1"/>
</dbReference>
<keyword evidence="2 5" id="KW-0689">Ribosomal protein</keyword>
<dbReference type="NCBIfam" id="NF001109">
    <property type="entry name" value="PRK00136.1"/>
    <property type="match status" value="1"/>
</dbReference>
<comment type="similarity">
    <text evidence="1 5 6">Belongs to the universal ribosomal protein uS8 family.</text>
</comment>
<comment type="function">
    <text evidence="5">One of the primary rRNA binding proteins, it binds directly to 16S rRNA central domain where it helps coordinate assembly of the platform of the 30S subunit.</text>
</comment>
<evidence type="ECO:0000256" key="1">
    <source>
        <dbReference type="ARBA" id="ARBA00006471"/>
    </source>
</evidence>
<dbReference type="Gene3D" id="3.30.1370.30">
    <property type="match status" value="1"/>
</dbReference>
<evidence type="ECO:0000256" key="2">
    <source>
        <dbReference type="ARBA" id="ARBA00022980"/>
    </source>
</evidence>
<gene>
    <name evidence="5 7" type="primary">rpsH</name>
    <name evidence="7" type="ORF">R4146_00335</name>
</gene>
<organism evidence="7 8">
    <name type="scientific">Nicoliella lavandulae</name>
    <dbReference type="NCBI Taxonomy" id="3082954"/>
    <lineage>
        <taxon>Bacteria</taxon>
        <taxon>Bacillati</taxon>
        <taxon>Bacillota</taxon>
        <taxon>Bacilli</taxon>
        <taxon>Lactobacillales</taxon>
        <taxon>Lactobacillaceae</taxon>
        <taxon>Nicoliella</taxon>
    </lineage>
</organism>
<dbReference type="Proteomes" id="UP001370590">
    <property type="component" value="Unassembled WGS sequence"/>
</dbReference>
<comment type="caution">
    <text evidence="7">The sequence shown here is derived from an EMBL/GenBank/DDBJ whole genome shotgun (WGS) entry which is preliminary data.</text>
</comment>
<dbReference type="PROSITE" id="PS00053">
    <property type="entry name" value="RIBOSOMAL_S8"/>
    <property type="match status" value="1"/>
</dbReference>
<evidence type="ECO:0000313" key="7">
    <source>
        <dbReference type="EMBL" id="MEJ6399642.1"/>
    </source>
</evidence>